<sequence>MQVVTTYCDVCDNVCMDKGGANRATVKWVSGEALDIHICDKCKDELHSQVEIGHAGYGGYKKEQLGLFRKILQAVRYK</sequence>
<reference evidence="1 2" key="1">
    <citation type="submission" date="2019-06" db="EMBL/GenBank/DDBJ databases">
        <authorList>
            <person name="Hertel R."/>
        </authorList>
    </citation>
    <scope>NUCLEOTIDE SEQUENCE [LARGE SCALE GENOMIC DNA]</scope>
</reference>
<name>A0A516KMJ1_9CAUD</name>
<protein>
    <submittedName>
        <fullName evidence="1">Uncharacterized protein</fullName>
    </submittedName>
</protein>
<proteinExistence type="predicted"/>
<gene>
    <name evidence="1" type="ORF">Goe8_c00260</name>
</gene>
<dbReference type="EMBL" id="MN043729">
    <property type="protein sequence ID" value="QDP42810.1"/>
    <property type="molecule type" value="Genomic_DNA"/>
</dbReference>
<evidence type="ECO:0000313" key="2">
    <source>
        <dbReference type="Proteomes" id="UP000317800"/>
    </source>
</evidence>
<accession>A0A516KMJ1</accession>
<evidence type="ECO:0000313" key="1">
    <source>
        <dbReference type="EMBL" id="QDP42810.1"/>
    </source>
</evidence>
<organism evidence="1 2">
    <name type="scientific">Bacillus phage vB_BmeM-Goe8</name>
    <dbReference type="NCBI Taxonomy" id="2593638"/>
    <lineage>
        <taxon>Viruses</taxon>
        <taxon>Duplodnaviria</taxon>
        <taxon>Heunggongvirae</taxon>
        <taxon>Uroviricota</taxon>
        <taxon>Caudoviricetes</taxon>
        <taxon>Herelleviridae</taxon>
        <taxon>Bastillevirinae</taxon>
        <taxon>Goettingenvirus</taxon>
        <taxon>Goettingenvirus goe8</taxon>
    </lineage>
</organism>
<dbReference type="Proteomes" id="UP000317800">
    <property type="component" value="Segment"/>
</dbReference>
<keyword evidence="2" id="KW-1185">Reference proteome</keyword>